<feature type="compositionally biased region" description="Polar residues" evidence="1">
    <location>
        <begin position="1"/>
        <end position="12"/>
    </location>
</feature>
<proteinExistence type="predicted"/>
<accession>A0A8S9RXW3</accession>
<evidence type="ECO:0000313" key="3">
    <source>
        <dbReference type="Proteomes" id="UP000712600"/>
    </source>
</evidence>
<evidence type="ECO:0000313" key="2">
    <source>
        <dbReference type="EMBL" id="KAF3585002.1"/>
    </source>
</evidence>
<gene>
    <name evidence="2" type="ORF">F2Q69_00027888</name>
</gene>
<evidence type="ECO:0000256" key="1">
    <source>
        <dbReference type="SAM" id="MobiDB-lite"/>
    </source>
</evidence>
<dbReference type="Proteomes" id="UP000712600">
    <property type="component" value="Unassembled WGS sequence"/>
</dbReference>
<dbReference type="AlphaFoldDB" id="A0A8S9RXW3"/>
<organism evidence="2 3">
    <name type="scientific">Brassica cretica</name>
    <name type="common">Mustard</name>
    <dbReference type="NCBI Taxonomy" id="69181"/>
    <lineage>
        <taxon>Eukaryota</taxon>
        <taxon>Viridiplantae</taxon>
        <taxon>Streptophyta</taxon>
        <taxon>Embryophyta</taxon>
        <taxon>Tracheophyta</taxon>
        <taxon>Spermatophyta</taxon>
        <taxon>Magnoliopsida</taxon>
        <taxon>eudicotyledons</taxon>
        <taxon>Gunneridae</taxon>
        <taxon>Pentapetalae</taxon>
        <taxon>rosids</taxon>
        <taxon>malvids</taxon>
        <taxon>Brassicales</taxon>
        <taxon>Brassicaceae</taxon>
        <taxon>Brassiceae</taxon>
        <taxon>Brassica</taxon>
    </lineage>
</organism>
<feature type="region of interest" description="Disordered" evidence="1">
    <location>
        <begin position="1"/>
        <end position="20"/>
    </location>
</feature>
<protein>
    <submittedName>
        <fullName evidence="2">Uncharacterized protein</fullName>
    </submittedName>
</protein>
<sequence length="264" mass="29368">MELSSTYQQPNSDELGKRSGRLRGTRSWLMAEHDGVTVDSGPILLELLTPGSDPKIFGASTRDDHRARPSVDIEERILIDVHIRTSIDSEARRKPVWYMPSSTKSNKETQLLFSQDHVSLERSIRKEARSSLIDNNACSSLDFRQSPSTQALVSSTDTHSSSSTKDTHLPSTDIFHPTSIDTSVRTAIDTEARDMVATLILVRDERGDLHDHKGHLRNAAGQRIDAQGAAIPDGEGKEAARKRFRSIKSDEFRRITLVSIDAKP</sequence>
<name>A0A8S9RXW3_BRACR</name>
<feature type="compositionally biased region" description="Low complexity" evidence="1">
    <location>
        <begin position="154"/>
        <end position="164"/>
    </location>
</feature>
<dbReference type="EMBL" id="QGKX02000088">
    <property type="protein sequence ID" value="KAF3585002.1"/>
    <property type="molecule type" value="Genomic_DNA"/>
</dbReference>
<feature type="region of interest" description="Disordered" evidence="1">
    <location>
        <begin position="145"/>
        <end position="176"/>
    </location>
</feature>
<reference evidence="2" key="1">
    <citation type="submission" date="2019-12" db="EMBL/GenBank/DDBJ databases">
        <title>Genome sequencing and annotation of Brassica cretica.</title>
        <authorList>
            <person name="Studholme D.J."/>
            <person name="Sarris P."/>
        </authorList>
    </citation>
    <scope>NUCLEOTIDE SEQUENCE</scope>
    <source>
        <strain evidence="2">PFS-109/04</strain>
        <tissue evidence="2">Leaf</tissue>
    </source>
</reference>
<comment type="caution">
    <text evidence="2">The sequence shown here is derived from an EMBL/GenBank/DDBJ whole genome shotgun (WGS) entry which is preliminary data.</text>
</comment>